<reference evidence="1 2" key="1">
    <citation type="submission" date="2020-03" db="EMBL/GenBank/DDBJ databases">
        <title>Soil Listeria distribution.</title>
        <authorList>
            <person name="Liao J."/>
            <person name="Wiedmann M."/>
        </authorList>
    </citation>
    <scope>NUCLEOTIDE SEQUENCE [LARGE SCALE GENOMIC DNA]</scope>
    <source>
        <strain evidence="1 2">FSL L7-1681</strain>
    </source>
</reference>
<name>A0A841Y7K3_9LIST</name>
<dbReference type="InterPro" id="IPR017642">
    <property type="entry name" value="DNA_S_mod_DndB"/>
</dbReference>
<dbReference type="EMBL" id="JAARPL010000001">
    <property type="protein sequence ID" value="MBC1371172.1"/>
    <property type="molecule type" value="Genomic_DNA"/>
</dbReference>
<dbReference type="Pfam" id="PF14072">
    <property type="entry name" value="DndB"/>
    <property type="match status" value="1"/>
</dbReference>
<gene>
    <name evidence="1" type="ORF">HB847_02240</name>
</gene>
<organism evidence="1 2">
    <name type="scientific">Listeria booriae</name>
    <dbReference type="NCBI Taxonomy" id="1552123"/>
    <lineage>
        <taxon>Bacteria</taxon>
        <taxon>Bacillati</taxon>
        <taxon>Bacillota</taxon>
        <taxon>Bacilli</taxon>
        <taxon>Bacillales</taxon>
        <taxon>Listeriaceae</taxon>
        <taxon>Listeria</taxon>
    </lineage>
</organism>
<comment type="caution">
    <text evidence="1">The sequence shown here is derived from an EMBL/GenBank/DDBJ whole genome shotgun (WGS) entry which is preliminary data.</text>
</comment>
<dbReference type="InterPro" id="IPR017601">
    <property type="entry name" value="DGQHR-contain_dom"/>
</dbReference>
<evidence type="ECO:0000313" key="2">
    <source>
        <dbReference type="Proteomes" id="UP000591929"/>
    </source>
</evidence>
<dbReference type="AlphaFoldDB" id="A0A841Y7K3"/>
<dbReference type="NCBIfam" id="TIGR03187">
    <property type="entry name" value="DGQHR"/>
    <property type="match status" value="1"/>
</dbReference>
<evidence type="ECO:0000313" key="1">
    <source>
        <dbReference type="EMBL" id="MBC1371172.1"/>
    </source>
</evidence>
<dbReference type="RefSeq" id="WP_185375931.1">
    <property type="nucleotide sequence ID" value="NZ_JAARPL010000001.1"/>
</dbReference>
<accession>A0A841Y7K3</accession>
<sequence>MSIQVMGEVFPYDLNEEKAIMAGQMKIADILKVSQIDTEINRDVNYSRLPTIVKYLASFDSDLGIYLPALVLSYRSKSKNYPLSEIENATVLTITENDVLSVIDGQHRIKAIEKYMSEYGSTIAENYMTVQIYFGLTKEEEEMLFVSINSNSTRVSSSLISKYDSRDIMNILIRELYETSQALRNIGVDFEKSRLYTSSTKLFTSSRLVTFLSYLLFGKKTLTKIEENNVANNYESILSTLIKFFEIYEDVLPEDAYDSKKYVFTMEQVQNAIAFYLNEVITEFGSPYPWIDNWEESVQGISEFNWHVRNSPFKQLFLERKIGGSKDRYYGISITDFKNVIHIIEEKMLTN</sequence>
<dbReference type="Proteomes" id="UP000591929">
    <property type="component" value="Unassembled WGS sequence"/>
</dbReference>
<proteinExistence type="predicted"/>
<dbReference type="CDD" id="cd16414">
    <property type="entry name" value="dndB_like"/>
    <property type="match status" value="1"/>
</dbReference>
<protein>
    <submittedName>
        <fullName evidence="1">DGQHR domain-containing protein</fullName>
    </submittedName>
</protein>